<dbReference type="GeneID" id="99751952"/>
<evidence type="ECO:0008006" key="4">
    <source>
        <dbReference type="Google" id="ProtNLM"/>
    </source>
</evidence>
<dbReference type="Pfam" id="PF08989">
    <property type="entry name" value="DUF1896"/>
    <property type="match status" value="1"/>
</dbReference>
<feature type="compositionally biased region" description="Basic residues" evidence="1">
    <location>
        <begin position="1"/>
        <end position="11"/>
    </location>
</feature>
<reference evidence="2" key="1">
    <citation type="submission" date="2007-06" db="EMBL/GenBank/DDBJ databases">
        <authorList>
            <person name="Fulton L."/>
            <person name="Clifton S."/>
            <person name="Fulton B."/>
            <person name="Xu J."/>
            <person name="Minx P."/>
            <person name="Pepin K.H."/>
            <person name="Johnson M."/>
            <person name="Thiruvilangam P."/>
            <person name="Bhonagiri V."/>
            <person name="Nash W.E."/>
            <person name="Mardis E.R."/>
            <person name="Wilson R.K."/>
        </authorList>
    </citation>
    <scope>NUCLEOTIDE SEQUENCE [LARGE SCALE GENOMIC DNA]</scope>
    <source>
        <strain evidence="2">ATCC 8492</strain>
    </source>
</reference>
<comment type="caution">
    <text evidence="2">The sequence shown here is derived from an EMBL/GenBank/DDBJ whole genome shotgun (WGS) entry which is preliminary data.</text>
</comment>
<name>A0ABC9NGD3_BACUC</name>
<dbReference type="SUPFAM" id="SSF140753">
    <property type="entry name" value="PG0816-like"/>
    <property type="match status" value="1"/>
</dbReference>
<dbReference type="RefSeq" id="WP_005825425.1">
    <property type="nucleotide sequence ID" value="NZ_DS362236.1"/>
</dbReference>
<dbReference type="Proteomes" id="UP000004110">
    <property type="component" value="Unassembled WGS sequence"/>
</dbReference>
<dbReference type="Gene3D" id="1.10.8.330">
    <property type="entry name" value="PG0816-like"/>
    <property type="match status" value="1"/>
</dbReference>
<feature type="region of interest" description="Disordered" evidence="1">
    <location>
        <begin position="1"/>
        <end position="32"/>
    </location>
</feature>
<feature type="compositionally biased region" description="Low complexity" evidence="1">
    <location>
        <begin position="12"/>
        <end position="32"/>
    </location>
</feature>
<proteinExistence type="predicted"/>
<accession>A0ABC9NGD3</accession>
<evidence type="ECO:0000313" key="2">
    <source>
        <dbReference type="EMBL" id="EDO55770.1"/>
    </source>
</evidence>
<organism evidence="2 3">
    <name type="scientific">Bacteroides uniformis (strain ATCC 8492 / DSM 6597 / CCUG 4942 / CIP 103695 / JCM 5828 / KCTC 5204 / NCTC 13054 / VPI 0061)</name>
    <dbReference type="NCBI Taxonomy" id="411479"/>
    <lineage>
        <taxon>Bacteria</taxon>
        <taxon>Pseudomonadati</taxon>
        <taxon>Bacteroidota</taxon>
        <taxon>Bacteroidia</taxon>
        <taxon>Bacteroidales</taxon>
        <taxon>Bacteroidaceae</taxon>
        <taxon>Bacteroides</taxon>
    </lineage>
</organism>
<dbReference type="InterPro" id="IPR036297">
    <property type="entry name" value="PG0816-like_sf"/>
</dbReference>
<dbReference type="AlphaFoldDB" id="A0ABC9NGD3"/>
<keyword evidence="3" id="KW-1185">Reference proteome</keyword>
<dbReference type="EMBL" id="AAYH02000035">
    <property type="protein sequence ID" value="EDO55770.1"/>
    <property type="molecule type" value="Genomic_DNA"/>
</dbReference>
<dbReference type="InterPro" id="IPR015082">
    <property type="entry name" value="DUF1896"/>
</dbReference>
<protein>
    <recommendedName>
        <fullName evidence="4">DUF1896 domain-containing protein</fullName>
    </recommendedName>
</protein>
<reference evidence="2" key="2">
    <citation type="submission" date="2013-11" db="EMBL/GenBank/DDBJ databases">
        <title>Draft genome sequence of Bacteroides uniformis (ATCC 8492).</title>
        <authorList>
            <person name="Sudarsanam P."/>
            <person name="Ley R."/>
            <person name="Guruge J."/>
            <person name="Turnbaugh P.J."/>
            <person name="Mahowald M."/>
            <person name="Liep D."/>
            <person name="Gordon J."/>
        </authorList>
    </citation>
    <scope>NUCLEOTIDE SEQUENCE</scope>
    <source>
        <strain evidence="2">ATCC 8492</strain>
    </source>
</reference>
<evidence type="ECO:0000313" key="3">
    <source>
        <dbReference type="Proteomes" id="UP000004110"/>
    </source>
</evidence>
<sequence>MNKNKNKKNKNRQQFQQQGKQQQQQQKHPGQQPQELSYYRLLLLSFLKESHPELAGDSDFIAARADSAAEEYSESVRSGSTHDAAAEAANQVLFAGLHFSKYDVIVTVLWNEFSDEVPQGSAKTLAVQLLPVCEEVFAKYPLSDDFQFEPAFDNLYTEITGTILIWLDENGIQ</sequence>
<evidence type="ECO:0000256" key="1">
    <source>
        <dbReference type="SAM" id="MobiDB-lite"/>
    </source>
</evidence>
<dbReference type="Gene3D" id="1.10.8.340">
    <property type="entry name" value="PG0816-like"/>
    <property type="match status" value="1"/>
</dbReference>
<gene>
    <name evidence="2" type="ORF">BACUNI_00612</name>
</gene>